<dbReference type="SUPFAM" id="SSF56784">
    <property type="entry name" value="HAD-like"/>
    <property type="match status" value="1"/>
</dbReference>
<dbReference type="InterPro" id="IPR023214">
    <property type="entry name" value="HAD_sf"/>
</dbReference>
<dbReference type="Gene3D" id="3.40.50.1000">
    <property type="entry name" value="HAD superfamily/HAD-like"/>
    <property type="match status" value="1"/>
</dbReference>
<reference evidence="2" key="1">
    <citation type="submission" date="2020-10" db="EMBL/GenBank/DDBJ databases">
        <authorList>
            <person name="Kadnikov V."/>
            <person name="Beletsky A.V."/>
            <person name="Mardanov A.V."/>
            <person name="Karnachuk O.V."/>
            <person name="Ravin N.V."/>
        </authorList>
    </citation>
    <scope>NUCLEOTIDE SEQUENCE</scope>
    <source>
        <strain evidence="2">Bu02</strain>
    </source>
</reference>
<dbReference type="GO" id="GO:0008962">
    <property type="term" value="F:phosphatidylglycerophosphatase activity"/>
    <property type="evidence" value="ECO:0007669"/>
    <property type="project" value="InterPro"/>
</dbReference>
<dbReference type="KEGG" id="fcz:IMF26_10680"/>
<keyword evidence="1" id="KW-0378">Hydrolase</keyword>
<dbReference type="NCBIfam" id="TIGR01662">
    <property type="entry name" value="HAD-SF-IIIA"/>
    <property type="match status" value="1"/>
</dbReference>
<dbReference type="PANTHER" id="PTHR43316:SF3">
    <property type="entry name" value="HALOACID DEHALOGENASE, TYPE II (AFU_ORTHOLOGUE AFUA_2G07750)-RELATED"/>
    <property type="match status" value="1"/>
</dbReference>
<organism evidence="2">
    <name type="scientific">Candidatus Fermentithermobacillus carboniphilus</name>
    <dbReference type="NCBI Taxonomy" id="3085328"/>
    <lineage>
        <taxon>Bacteria</taxon>
        <taxon>Bacillati</taxon>
        <taxon>Bacillota</taxon>
        <taxon>Candidatus Fermentithermobacillia</taxon>
        <taxon>Candidatus Fermentithermobacillales</taxon>
        <taxon>Candidatus Fermentithermobacillaceae</taxon>
        <taxon>Candidatus Fermentithermobacillus</taxon>
    </lineage>
</organism>
<proteinExistence type="predicted"/>
<dbReference type="Pfam" id="PF13242">
    <property type="entry name" value="Hydrolase_like"/>
    <property type="match status" value="1"/>
</dbReference>
<dbReference type="InterPro" id="IPR036412">
    <property type="entry name" value="HAD-like_sf"/>
</dbReference>
<evidence type="ECO:0000313" key="2">
    <source>
        <dbReference type="EMBL" id="QUL98456.1"/>
    </source>
</evidence>
<reference evidence="2" key="2">
    <citation type="journal article" date="2023" name="Biology">
        <title>Prokaryotic Life Associated with Coal-Fire Gas Vents Revealed by Metagenomics.</title>
        <authorList>
            <person name="Kadnikov V.V."/>
            <person name="Mardanov A.V."/>
            <person name="Beletsky A.V."/>
            <person name="Karnachuk O.V."/>
            <person name="Ravin N.V."/>
        </authorList>
    </citation>
    <scope>NUCLEOTIDE SEQUENCE</scope>
    <source>
        <strain evidence="2">Bu02</strain>
    </source>
</reference>
<protein>
    <submittedName>
        <fullName evidence="2">YqeG family HAD IIIA-type phosphatase</fullName>
    </submittedName>
</protein>
<dbReference type="InterPro" id="IPR006549">
    <property type="entry name" value="HAD-SF_hydro_IIIA"/>
</dbReference>
<dbReference type="InterPro" id="IPR010021">
    <property type="entry name" value="PGPP1/Gep4"/>
</dbReference>
<sequence>MDRDGKLAGSSAMKLFTPSLHVKTIYEIPFSWLKERSVTSVITDLDNTLVPWRDYRVAKDLSDWFDSLHSEGFRTVILTNARPSPTIQKMSEDLKTELVVGARKPISRFFRLALEKVSAQPHEACVVGDQIFTDVLGGNLIGCYTILVDRIGDREFLGTRIMRLFERLILRYVLAEPTAAVSRDGSRSVVCGREKSR</sequence>
<evidence type="ECO:0000256" key="1">
    <source>
        <dbReference type="ARBA" id="ARBA00022801"/>
    </source>
</evidence>
<dbReference type="PANTHER" id="PTHR43316">
    <property type="entry name" value="HYDROLASE, HALOACID DELAHOGENASE-RELATED"/>
    <property type="match status" value="1"/>
</dbReference>
<dbReference type="InterPro" id="IPR051540">
    <property type="entry name" value="S-2-haloacid_dehalogenase"/>
</dbReference>
<dbReference type="AlphaFoldDB" id="A0AAT9LBH9"/>
<accession>A0AAT9LBH9</accession>
<name>A0AAT9LBH9_9FIRM</name>
<gene>
    <name evidence="2" type="ORF">IMF26_10680</name>
</gene>
<dbReference type="NCBIfam" id="TIGR01668">
    <property type="entry name" value="YqeG_hyp_ppase"/>
    <property type="match status" value="1"/>
</dbReference>
<dbReference type="EMBL" id="CP062796">
    <property type="protein sequence ID" value="QUL98456.1"/>
    <property type="molecule type" value="Genomic_DNA"/>
</dbReference>